<protein>
    <submittedName>
        <fullName evidence="2">Uncharacterized protein</fullName>
    </submittedName>
</protein>
<accession>A0AAX4JXG8</accession>
<feature type="region of interest" description="Disordered" evidence="1">
    <location>
        <begin position="1"/>
        <end position="28"/>
    </location>
</feature>
<feature type="region of interest" description="Disordered" evidence="1">
    <location>
        <begin position="70"/>
        <end position="122"/>
    </location>
</feature>
<reference evidence="2 3" key="1">
    <citation type="submission" date="2024-01" db="EMBL/GenBank/DDBJ databases">
        <title>Comparative genomics of Cryptococcus and Kwoniella reveals pathogenesis evolution and contrasting modes of karyotype evolution via chromosome fusion or intercentromeric recombination.</title>
        <authorList>
            <person name="Coelho M.A."/>
            <person name="David-Palma M."/>
            <person name="Shea T."/>
            <person name="Bowers K."/>
            <person name="McGinley-Smith S."/>
            <person name="Mohammad A.W."/>
            <person name="Gnirke A."/>
            <person name="Yurkov A.M."/>
            <person name="Nowrousian M."/>
            <person name="Sun S."/>
            <person name="Cuomo C.A."/>
            <person name="Heitman J."/>
        </authorList>
    </citation>
    <scope>NUCLEOTIDE SEQUENCE [LARGE SCALE GENOMIC DNA]</scope>
    <source>
        <strain evidence="2 3">CBS 6074</strain>
    </source>
</reference>
<dbReference type="RefSeq" id="XP_066076894.1">
    <property type="nucleotide sequence ID" value="XM_066220797.1"/>
</dbReference>
<keyword evidence="3" id="KW-1185">Reference proteome</keyword>
<organism evidence="2 3">
    <name type="scientific">Kwoniella dendrophila CBS 6074</name>
    <dbReference type="NCBI Taxonomy" id="1295534"/>
    <lineage>
        <taxon>Eukaryota</taxon>
        <taxon>Fungi</taxon>
        <taxon>Dikarya</taxon>
        <taxon>Basidiomycota</taxon>
        <taxon>Agaricomycotina</taxon>
        <taxon>Tremellomycetes</taxon>
        <taxon>Tremellales</taxon>
        <taxon>Cryptococcaceae</taxon>
        <taxon>Kwoniella</taxon>
    </lineage>
</organism>
<proteinExistence type="predicted"/>
<dbReference type="GeneID" id="91095734"/>
<evidence type="ECO:0000313" key="3">
    <source>
        <dbReference type="Proteomes" id="UP001355207"/>
    </source>
</evidence>
<name>A0AAX4JXG8_9TREE</name>
<sequence>MTLPLERTKATPPRPRQAGKRDLYPSFNKPKPDILFINPFAHSHLKGLHFNGDRPTEYVTPLTTPLSSPIALDMPTSEMNPPQSPTYFRRNSPWDKISPKSSMSMPPVNIPKPRGLSKEEVKSSKTQGSYVLSTYRNEKGVIVIKKTFAGHNISTMSDLLRKEKERENTTTQERVKLNIDI</sequence>
<dbReference type="Proteomes" id="UP001355207">
    <property type="component" value="Chromosome 6"/>
</dbReference>
<dbReference type="EMBL" id="CP144103">
    <property type="protein sequence ID" value="WWC90131.1"/>
    <property type="molecule type" value="Genomic_DNA"/>
</dbReference>
<gene>
    <name evidence="2" type="ORF">L201_005064</name>
</gene>
<evidence type="ECO:0000256" key="1">
    <source>
        <dbReference type="SAM" id="MobiDB-lite"/>
    </source>
</evidence>
<evidence type="ECO:0000313" key="2">
    <source>
        <dbReference type="EMBL" id="WWC90131.1"/>
    </source>
</evidence>
<dbReference type="AlphaFoldDB" id="A0AAX4JXG8"/>